<feature type="region of interest" description="Disordered" evidence="1">
    <location>
        <begin position="1"/>
        <end position="51"/>
    </location>
</feature>
<accession>A0A8H7PFE6</accession>
<proteinExistence type="predicted"/>
<dbReference type="EMBL" id="JAEPQZ010000016">
    <property type="protein sequence ID" value="KAG2172908.1"/>
    <property type="molecule type" value="Genomic_DNA"/>
</dbReference>
<name>A0A8H7PFE6_MORIS</name>
<evidence type="ECO:0000313" key="2">
    <source>
        <dbReference type="EMBL" id="KAG2172908.1"/>
    </source>
</evidence>
<dbReference type="OrthoDB" id="10312642at2759"/>
<dbReference type="AlphaFoldDB" id="A0A8H7PFE6"/>
<comment type="caution">
    <text evidence="2">The sequence shown here is derived from an EMBL/GenBank/DDBJ whole genome shotgun (WGS) entry which is preliminary data.</text>
</comment>
<gene>
    <name evidence="2" type="ORF">INT43_000258</name>
</gene>
<organism evidence="2 3">
    <name type="scientific">Mortierella isabellina</name>
    <name type="common">Filamentous fungus</name>
    <name type="synonym">Umbelopsis isabellina</name>
    <dbReference type="NCBI Taxonomy" id="91625"/>
    <lineage>
        <taxon>Eukaryota</taxon>
        <taxon>Fungi</taxon>
        <taxon>Fungi incertae sedis</taxon>
        <taxon>Mucoromycota</taxon>
        <taxon>Mucoromycotina</taxon>
        <taxon>Umbelopsidomycetes</taxon>
        <taxon>Umbelopsidales</taxon>
        <taxon>Umbelopsidaceae</taxon>
        <taxon>Umbelopsis</taxon>
    </lineage>
</organism>
<reference evidence="2" key="1">
    <citation type="submission" date="2020-12" db="EMBL/GenBank/DDBJ databases">
        <title>Metabolic potential, ecology and presence of endohyphal bacteria is reflected in genomic diversity of Mucoromycotina.</title>
        <authorList>
            <person name="Muszewska A."/>
            <person name="Okrasinska A."/>
            <person name="Steczkiewicz K."/>
            <person name="Drgas O."/>
            <person name="Orlowska M."/>
            <person name="Perlinska-Lenart U."/>
            <person name="Aleksandrzak-Piekarczyk T."/>
            <person name="Szatraj K."/>
            <person name="Zielenkiewicz U."/>
            <person name="Pilsyk S."/>
            <person name="Malc E."/>
            <person name="Mieczkowski P."/>
            <person name="Kruszewska J.S."/>
            <person name="Biernat P."/>
            <person name="Pawlowska J."/>
        </authorList>
    </citation>
    <scope>NUCLEOTIDE SEQUENCE</scope>
    <source>
        <strain evidence="2">WA0000067209</strain>
    </source>
</reference>
<feature type="compositionally biased region" description="Basic and acidic residues" evidence="1">
    <location>
        <begin position="35"/>
        <end position="51"/>
    </location>
</feature>
<sequence length="197" mass="21433">MQATENDSLPKESEALLTSQGDEELDESISLLDDTDAKHTEDIIETKDVKQTEDTKLPDIDTNMSVTPHSPSAQANLSGELSPVRRIPAKPLLHFDTTDNIHQMEQDLANRQYGLGGGSAGAEDDDDDAVLVNAIPSTIGGSLDKFIGTVMRGIGYVTRDQELVNHGQTRIAIGTAEIEQKKREKVEATKETVATQY</sequence>
<protein>
    <submittedName>
        <fullName evidence="2">Uncharacterized protein</fullName>
    </submittedName>
</protein>
<keyword evidence="3" id="KW-1185">Reference proteome</keyword>
<evidence type="ECO:0000256" key="1">
    <source>
        <dbReference type="SAM" id="MobiDB-lite"/>
    </source>
</evidence>
<dbReference type="Proteomes" id="UP000654370">
    <property type="component" value="Unassembled WGS sequence"/>
</dbReference>
<evidence type="ECO:0000313" key="3">
    <source>
        <dbReference type="Proteomes" id="UP000654370"/>
    </source>
</evidence>